<name>G0NQS2_CAEBE</name>
<dbReference type="PANTHER" id="PTHR47407">
    <property type="entry name" value="PROTEIN CBG15905-RELATED"/>
    <property type="match status" value="1"/>
</dbReference>
<protein>
    <recommendedName>
        <fullName evidence="7">CUB-like domain-containing protein</fullName>
    </recommendedName>
</protein>
<dbReference type="AlphaFoldDB" id="G0NQS2"/>
<dbReference type="eggNOG" id="ENOG502SUN8">
    <property type="taxonomic scope" value="Eukaryota"/>
</dbReference>
<gene>
    <name evidence="5" type="ORF">CAEBREN_20688</name>
</gene>
<keyword evidence="2" id="KW-0732">Signal</keyword>
<evidence type="ECO:0000256" key="2">
    <source>
        <dbReference type="SAM" id="SignalP"/>
    </source>
</evidence>
<proteinExistence type="predicted"/>
<dbReference type="Pfam" id="PF24512">
    <property type="entry name" value="DUF7592"/>
    <property type="match status" value="1"/>
</dbReference>
<dbReference type="OrthoDB" id="5810198at2759"/>
<dbReference type="HOGENOM" id="CLU_025754_0_0_1"/>
<feature type="domain" description="DUF7592" evidence="4">
    <location>
        <begin position="33"/>
        <end position="117"/>
    </location>
</feature>
<feature type="domain" description="DUF7591" evidence="3">
    <location>
        <begin position="135"/>
        <end position="214"/>
    </location>
</feature>
<dbReference type="InterPro" id="IPR056013">
    <property type="entry name" value="DUF7591"/>
</dbReference>
<sequence length="463" mass="51876">MTFFIFLILFSTTIFSVNAQAPDNTNPTYSTLRVNQSDTLPFLQSPEEYSYTTITADTRVSMTVISPAYDFYYCLLRGILIFDGPDINSPCLGTAYDIYTGQTQFVSTGNQMTIQSLLREDAPILPMILYQDYSNTKDIVQFQGVFCPSAVYCGLYPMDASNGPVALQTIYSSNYLELDVLTDFNGFGTLDVFLGGVTKDKRNSIAVYKHTYIRTSGHQEIHSARHLDIQTSGHRDIRTSEHPDIRTSGHTGTRASGQTGIWTSGHTDRIQTYRHTDIRTYRHLDLRIYRHPDIQTSGHTDIQTAGHPDSAATSATYLPQLFSGPLKTYVLLNGKATLNLTRDYGEFGNTKSFGRKGFIASTFYGQMPTGQHAFGEIYAPIGYTEASFKLKIGSIDMTGQTVFWIDAWQNGTETFDETYNSTVLPDTKNAYSLHGDHFRAYYDTDRSATNGCFMRFEVNPPTP</sequence>
<evidence type="ECO:0008006" key="7">
    <source>
        <dbReference type="Google" id="ProtNLM"/>
    </source>
</evidence>
<evidence type="ECO:0000256" key="1">
    <source>
        <dbReference type="SAM" id="MobiDB-lite"/>
    </source>
</evidence>
<feature type="compositionally biased region" description="Polar residues" evidence="1">
    <location>
        <begin position="248"/>
        <end position="261"/>
    </location>
</feature>
<evidence type="ECO:0000313" key="6">
    <source>
        <dbReference type="Proteomes" id="UP000008068"/>
    </source>
</evidence>
<keyword evidence="6" id="KW-1185">Reference proteome</keyword>
<reference evidence="6" key="1">
    <citation type="submission" date="2011-07" db="EMBL/GenBank/DDBJ databases">
        <authorList>
            <consortium name="Caenorhabditis brenneri Sequencing and Analysis Consortium"/>
            <person name="Wilson R.K."/>
        </authorList>
    </citation>
    <scope>NUCLEOTIDE SEQUENCE [LARGE SCALE GENOMIC DNA]</scope>
    <source>
        <strain evidence="6">PB2801</strain>
    </source>
</reference>
<dbReference type="Proteomes" id="UP000008068">
    <property type="component" value="Unassembled WGS sequence"/>
</dbReference>
<evidence type="ECO:0000259" key="3">
    <source>
        <dbReference type="Pfam" id="PF24511"/>
    </source>
</evidence>
<accession>G0NQS2</accession>
<feature type="region of interest" description="Disordered" evidence="1">
    <location>
        <begin position="240"/>
        <end position="261"/>
    </location>
</feature>
<dbReference type="Pfam" id="PF24511">
    <property type="entry name" value="DUF7591"/>
    <property type="match status" value="2"/>
</dbReference>
<feature type="domain" description="DUF7591" evidence="3">
    <location>
        <begin position="311"/>
        <end position="343"/>
    </location>
</feature>
<evidence type="ECO:0000259" key="4">
    <source>
        <dbReference type="Pfam" id="PF24512"/>
    </source>
</evidence>
<feature type="chain" id="PRO_5003406172" description="CUB-like domain-containing protein" evidence="2">
    <location>
        <begin position="20"/>
        <end position="463"/>
    </location>
</feature>
<evidence type="ECO:0000313" key="5">
    <source>
        <dbReference type="EMBL" id="EGT35903.1"/>
    </source>
</evidence>
<dbReference type="PANTHER" id="PTHR47407:SF1">
    <property type="entry name" value="CUB-LIKE DOMAIN-CONTAINING PROTEIN"/>
    <property type="match status" value="1"/>
</dbReference>
<feature type="signal peptide" evidence="2">
    <location>
        <begin position="1"/>
        <end position="19"/>
    </location>
</feature>
<organism evidence="6">
    <name type="scientific">Caenorhabditis brenneri</name>
    <name type="common">Nematode worm</name>
    <dbReference type="NCBI Taxonomy" id="135651"/>
    <lineage>
        <taxon>Eukaryota</taxon>
        <taxon>Metazoa</taxon>
        <taxon>Ecdysozoa</taxon>
        <taxon>Nematoda</taxon>
        <taxon>Chromadorea</taxon>
        <taxon>Rhabditida</taxon>
        <taxon>Rhabditina</taxon>
        <taxon>Rhabditomorpha</taxon>
        <taxon>Rhabditoidea</taxon>
        <taxon>Rhabditidae</taxon>
        <taxon>Peloderinae</taxon>
        <taxon>Caenorhabditis</taxon>
    </lineage>
</organism>
<dbReference type="InterPro" id="IPR056014">
    <property type="entry name" value="DUF7592"/>
</dbReference>
<dbReference type="InParanoid" id="G0NQS2"/>
<dbReference type="EMBL" id="GL379927">
    <property type="protein sequence ID" value="EGT35903.1"/>
    <property type="molecule type" value="Genomic_DNA"/>
</dbReference>